<sequence>MNFNDFHKWVHKELGINLSAYKPDQLNRRIDSLMSRVGIKSLDEYAKAIKSNPEQKQKFLDFITINVTEFFRNPELFDDLEKKLLTELLPNNPNLKIWSAACSIGCEPYTLGMILNKIAPNGRHTIIATDIDNTILSKAKIGEYTNNEMKNVKNNELSKYFEIKGDKYYINNKIKSMVTFRKHDLILDRYDNNFDLIVCRNVVIYFNNDTKAEIYKKFSNSLKKGGLLFVGATESIYNYKEYGFEKAATFIYKKL</sequence>
<evidence type="ECO:0000313" key="8">
    <source>
        <dbReference type="Proteomes" id="UP001519921"/>
    </source>
</evidence>
<proteinExistence type="predicted"/>
<dbReference type="EMBL" id="JAHXPT010000001">
    <property type="protein sequence ID" value="MBW6408599.1"/>
    <property type="molecule type" value="Genomic_DNA"/>
</dbReference>
<name>A0ABS7AIV7_9CLOT</name>
<feature type="domain" description="CheR-type methyltransferase" evidence="6">
    <location>
        <begin position="1"/>
        <end position="255"/>
    </location>
</feature>
<dbReference type="Pfam" id="PF03705">
    <property type="entry name" value="CheR_N"/>
    <property type="match status" value="1"/>
</dbReference>
<dbReference type="InterPro" id="IPR029063">
    <property type="entry name" value="SAM-dependent_MTases_sf"/>
</dbReference>
<dbReference type="RefSeq" id="WP_219777662.1">
    <property type="nucleotide sequence ID" value="NZ_JAHXPT010000001.1"/>
</dbReference>
<accession>A0ABS7AIV7</accession>
<dbReference type="SUPFAM" id="SSF53335">
    <property type="entry name" value="S-adenosyl-L-methionine-dependent methyltransferases"/>
    <property type="match status" value="1"/>
</dbReference>
<dbReference type="InterPro" id="IPR022641">
    <property type="entry name" value="CheR_N"/>
</dbReference>
<organism evidence="7 8">
    <name type="scientific">Clostridium weizhouense</name>
    <dbReference type="NCBI Taxonomy" id="2859781"/>
    <lineage>
        <taxon>Bacteria</taxon>
        <taxon>Bacillati</taxon>
        <taxon>Bacillota</taxon>
        <taxon>Clostridia</taxon>
        <taxon>Eubacteriales</taxon>
        <taxon>Clostridiaceae</taxon>
        <taxon>Clostridium</taxon>
    </lineage>
</organism>
<dbReference type="SMART" id="SM00138">
    <property type="entry name" value="MeTrc"/>
    <property type="match status" value="1"/>
</dbReference>
<dbReference type="PANTHER" id="PTHR24422:SF19">
    <property type="entry name" value="CHEMOTAXIS PROTEIN METHYLTRANSFERASE"/>
    <property type="match status" value="1"/>
</dbReference>
<dbReference type="Pfam" id="PF01739">
    <property type="entry name" value="CheR"/>
    <property type="match status" value="1"/>
</dbReference>
<dbReference type="InterPro" id="IPR050903">
    <property type="entry name" value="Bact_Chemotaxis_MeTrfase"/>
</dbReference>
<protein>
    <recommendedName>
        <fullName evidence="2">protein-glutamate O-methyltransferase</fullName>
        <ecNumber evidence="2">2.1.1.80</ecNumber>
    </recommendedName>
</protein>
<keyword evidence="5" id="KW-0949">S-adenosyl-L-methionine</keyword>
<keyword evidence="4" id="KW-0808">Transferase</keyword>
<reference evidence="7 8" key="1">
    <citation type="submission" date="2021-07" db="EMBL/GenBank/DDBJ databases">
        <title>Clostridium weizhouense sp. nov., an anaerobic bacterium isolated from activated sludge of Petroleum wastewater.</title>
        <authorList>
            <person name="Li Q."/>
        </authorList>
    </citation>
    <scope>NUCLEOTIDE SEQUENCE [LARGE SCALE GENOMIC DNA]</scope>
    <source>
        <strain evidence="7 8">YB-6</strain>
    </source>
</reference>
<keyword evidence="3" id="KW-0489">Methyltransferase</keyword>
<dbReference type="PRINTS" id="PR00996">
    <property type="entry name" value="CHERMTFRASE"/>
</dbReference>
<dbReference type="Proteomes" id="UP001519921">
    <property type="component" value="Unassembled WGS sequence"/>
</dbReference>
<evidence type="ECO:0000256" key="4">
    <source>
        <dbReference type="ARBA" id="ARBA00022679"/>
    </source>
</evidence>
<dbReference type="EC" id="2.1.1.80" evidence="2"/>
<evidence type="ECO:0000256" key="5">
    <source>
        <dbReference type="ARBA" id="ARBA00022691"/>
    </source>
</evidence>
<evidence type="ECO:0000256" key="1">
    <source>
        <dbReference type="ARBA" id="ARBA00001541"/>
    </source>
</evidence>
<dbReference type="PANTHER" id="PTHR24422">
    <property type="entry name" value="CHEMOTAXIS PROTEIN METHYLTRANSFERASE"/>
    <property type="match status" value="1"/>
</dbReference>
<dbReference type="Gene3D" id="1.10.155.10">
    <property type="entry name" value="Chemotaxis receptor methyltransferase CheR, N-terminal domain"/>
    <property type="match status" value="1"/>
</dbReference>
<comment type="catalytic activity">
    <reaction evidence="1">
        <text>L-glutamyl-[protein] + S-adenosyl-L-methionine = [protein]-L-glutamate 5-O-methyl ester + S-adenosyl-L-homocysteine</text>
        <dbReference type="Rhea" id="RHEA:24452"/>
        <dbReference type="Rhea" id="RHEA-COMP:10208"/>
        <dbReference type="Rhea" id="RHEA-COMP:10311"/>
        <dbReference type="ChEBI" id="CHEBI:29973"/>
        <dbReference type="ChEBI" id="CHEBI:57856"/>
        <dbReference type="ChEBI" id="CHEBI:59789"/>
        <dbReference type="ChEBI" id="CHEBI:82795"/>
        <dbReference type="EC" id="2.1.1.80"/>
    </reaction>
</comment>
<gene>
    <name evidence="7" type="ORF">KYD98_00670</name>
</gene>
<evidence type="ECO:0000256" key="2">
    <source>
        <dbReference type="ARBA" id="ARBA00012534"/>
    </source>
</evidence>
<keyword evidence="8" id="KW-1185">Reference proteome</keyword>
<dbReference type="InterPro" id="IPR022642">
    <property type="entry name" value="CheR_C"/>
</dbReference>
<dbReference type="SUPFAM" id="SSF47757">
    <property type="entry name" value="Chemotaxis receptor methyltransferase CheR, N-terminal domain"/>
    <property type="match status" value="1"/>
</dbReference>
<comment type="caution">
    <text evidence="7">The sequence shown here is derived from an EMBL/GenBank/DDBJ whole genome shotgun (WGS) entry which is preliminary data.</text>
</comment>
<evidence type="ECO:0000313" key="7">
    <source>
        <dbReference type="EMBL" id="MBW6408599.1"/>
    </source>
</evidence>
<evidence type="ECO:0000259" key="6">
    <source>
        <dbReference type="PROSITE" id="PS50123"/>
    </source>
</evidence>
<dbReference type="InterPro" id="IPR036804">
    <property type="entry name" value="CheR_N_sf"/>
</dbReference>
<dbReference type="InterPro" id="IPR000780">
    <property type="entry name" value="CheR_MeTrfase"/>
</dbReference>
<dbReference type="PROSITE" id="PS50123">
    <property type="entry name" value="CHER"/>
    <property type="match status" value="1"/>
</dbReference>
<dbReference type="Gene3D" id="3.40.50.150">
    <property type="entry name" value="Vaccinia Virus protein VP39"/>
    <property type="match status" value="1"/>
</dbReference>
<evidence type="ECO:0000256" key="3">
    <source>
        <dbReference type="ARBA" id="ARBA00022603"/>
    </source>
</evidence>